<dbReference type="SUPFAM" id="SSF48557">
    <property type="entry name" value="L-aspartase-like"/>
    <property type="match status" value="1"/>
</dbReference>
<keyword evidence="1 2" id="KW-0456">Lyase</keyword>
<dbReference type="EMBL" id="JADBGF010000001">
    <property type="protein sequence ID" value="MBE1594508.1"/>
    <property type="molecule type" value="Genomic_DNA"/>
</dbReference>
<protein>
    <submittedName>
        <fullName evidence="2">Aspartate ammonia-lyase</fullName>
    </submittedName>
</protein>
<name>A0A8I0NVU1_9ACTN</name>
<dbReference type="GO" id="GO:0016829">
    <property type="term" value="F:lyase activity"/>
    <property type="evidence" value="ECO:0007669"/>
    <property type="project" value="UniProtKB-KW"/>
</dbReference>
<dbReference type="InterPro" id="IPR024083">
    <property type="entry name" value="Fumarase/histidase_N"/>
</dbReference>
<dbReference type="GeneID" id="86825273"/>
<evidence type="ECO:0000313" key="3">
    <source>
        <dbReference type="Proteomes" id="UP000629287"/>
    </source>
</evidence>
<evidence type="ECO:0000313" key="2">
    <source>
        <dbReference type="EMBL" id="MBE1594508.1"/>
    </source>
</evidence>
<accession>A0A8I0NVU1</accession>
<dbReference type="OrthoDB" id="2586808at2"/>
<gene>
    <name evidence="2" type="ORF">H4687_000637</name>
</gene>
<evidence type="ECO:0000256" key="1">
    <source>
        <dbReference type="ARBA" id="ARBA00023239"/>
    </source>
</evidence>
<sequence>MSEFDAGPSAPGTGFRIETDALGDVAVPTRAYWGAHTARALEDFRVSWVPVSVHPCRRVRPVRRSCRAR</sequence>
<dbReference type="Gene3D" id="1.10.275.10">
    <property type="entry name" value="Fumarase/aspartase (N-terminal domain)"/>
    <property type="match status" value="1"/>
</dbReference>
<comment type="caution">
    <text evidence="2">The sequence shown here is derived from an EMBL/GenBank/DDBJ whole genome shotgun (WGS) entry which is preliminary data.</text>
</comment>
<proteinExistence type="predicted"/>
<reference evidence="2 3" key="1">
    <citation type="submission" date="2020-10" db="EMBL/GenBank/DDBJ databases">
        <title>Sequencing the genomes of 1000 actinobacteria strains.</title>
        <authorList>
            <person name="Klenk H.-P."/>
        </authorList>
    </citation>
    <scope>NUCLEOTIDE SEQUENCE [LARGE SCALE GENOMIC DNA]</scope>
    <source>
        <strain evidence="2 3">DSM 41803</strain>
    </source>
</reference>
<dbReference type="RefSeq" id="WP_046914881.1">
    <property type="nucleotide sequence ID" value="NZ_JADBGF010000001.1"/>
</dbReference>
<dbReference type="Proteomes" id="UP000629287">
    <property type="component" value="Unassembled WGS sequence"/>
</dbReference>
<dbReference type="InterPro" id="IPR008948">
    <property type="entry name" value="L-Aspartase-like"/>
</dbReference>
<keyword evidence="3" id="KW-1185">Reference proteome</keyword>
<dbReference type="AlphaFoldDB" id="A0A8I0NVU1"/>
<organism evidence="2 3">
    <name type="scientific">Streptomyces stelliscabiei</name>
    <dbReference type="NCBI Taxonomy" id="146820"/>
    <lineage>
        <taxon>Bacteria</taxon>
        <taxon>Bacillati</taxon>
        <taxon>Actinomycetota</taxon>
        <taxon>Actinomycetes</taxon>
        <taxon>Kitasatosporales</taxon>
        <taxon>Streptomycetaceae</taxon>
        <taxon>Streptomyces</taxon>
    </lineage>
</organism>